<feature type="compositionally biased region" description="Pro residues" evidence="1">
    <location>
        <begin position="26"/>
        <end position="36"/>
    </location>
</feature>
<evidence type="ECO:0000313" key="2">
    <source>
        <dbReference type="EMBL" id="KZT06644.1"/>
    </source>
</evidence>
<dbReference type="OrthoDB" id="3215905at2759"/>
<dbReference type="Proteomes" id="UP000076871">
    <property type="component" value="Unassembled WGS sequence"/>
</dbReference>
<dbReference type="STRING" id="1314785.A0A165EB87"/>
<dbReference type="AlphaFoldDB" id="A0A165EB87"/>
<evidence type="ECO:0000256" key="1">
    <source>
        <dbReference type="SAM" id="MobiDB-lite"/>
    </source>
</evidence>
<sequence length="221" mass="24043">MALSPDGQPAPSELSGPTLIGAPGDRPSPPGTPSPPSAISSMEAKHYYAGLHTASTGPVLICRTSRGVWELPRGAEEYFRPKELKVVGNHDIQDVWEKGLAAEVHVALREKKINWSSTDIVRICYADEHSGDVILWIGVRPDSSLSYEVAIDAALHCKSLVVARGILDVEVEMREADVFRRAGPQFLPPAFDLKSDPTAEVRMAPCLDTRHDHLFPPHALG</sequence>
<name>A0A165EB87_9APHY</name>
<keyword evidence="3" id="KW-1185">Reference proteome</keyword>
<gene>
    <name evidence="2" type="ORF">LAESUDRAFT_725735</name>
</gene>
<dbReference type="GeneID" id="63825909"/>
<dbReference type="RefSeq" id="XP_040764384.1">
    <property type="nucleotide sequence ID" value="XM_040908880.1"/>
</dbReference>
<evidence type="ECO:0000313" key="3">
    <source>
        <dbReference type="Proteomes" id="UP000076871"/>
    </source>
</evidence>
<dbReference type="EMBL" id="KV427623">
    <property type="protein sequence ID" value="KZT06644.1"/>
    <property type="molecule type" value="Genomic_DNA"/>
</dbReference>
<reference evidence="2 3" key="1">
    <citation type="journal article" date="2016" name="Mol. Biol. Evol.">
        <title>Comparative Genomics of Early-Diverging Mushroom-Forming Fungi Provides Insights into the Origins of Lignocellulose Decay Capabilities.</title>
        <authorList>
            <person name="Nagy L.G."/>
            <person name="Riley R."/>
            <person name="Tritt A."/>
            <person name="Adam C."/>
            <person name="Daum C."/>
            <person name="Floudas D."/>
            <person name="Sun H."/>
            <person name="Yadav J.S."/>
            <person name="Pangilinan J."/>
            <person name="Larsson K.H."/>
            <person name="Matsuura K."/>
            <person name="Barry K."/>
            <person name="Labutti K."/>
            <person name="Kuo R."/>
            <person name="Ohm R.A."/>
            <person name="Bhattacharya S.S."/>
            <person name="Shirouzu T."/>
            <person name="Yoshinaga Y."/>
            <person name="Martin F.M."/>
            <person name="Grigoriev I.V."/>
            <person name="Hibbett D.S."/>
        </authorList>
    </citation>
    <scope>NUCLEOTIDE SEQUENCE [LARGE SCALE GENOMIC DNA]</scope>
    <source>
        <strain evidence="2 3">93-53</strain>
    </source>
</reference>
<feature type="region of interest" description="Disordered" evidence="1">
    <location>
        <begin position="1"/>
        <end position="39"/>
    </location>
</feature>
<accession>A0A165EB87</accession>
<protein>
    <submittedName>
        <fullName evidence="2">Uncharacterized protein</fullName>
    </submittedName>
</protein>
<dbReference type="InParanoid" id="A0A165EB87"/>
<organism evidence="2 3">
    <name type="scientific">Laetiporus sulphureus 93-53</name>
    <dbReference type="NCBI Taxonomy" id="1314785"/>
    <lineage>
        <taxon>Eukaryota</taxon>
        <taxon>Fungi</taxon>
        <taxon>Dikarya</taxon>
        <taxon>Basidiomycota</taxon>
        <taxon>Agaricomycotina</taxon>
        <taxon>Agaricomycetes</taxon>
        <taxon>Polyporales</taxon>
        <taxon>Laetiporus</taxon>
    </lineage>
</organism>
<proteinExistence type="predicted"/>